<evidence type="ECO:0000313" key="2">
    <source>
        <dbReference type="Proteomes" id="UP000092573"/>
    </source>
</evidence>
<dbReference type="KEGG" id="pyg:AWM70_06250"/>
<dbReference type="AlphaFoldDB" id="A0A1B1MYH4"/>
<name>A0A1B1MYH4_9BACL</name>
<gene>
    <name evidence="1" type="ORF">AWM70_06250</name>
</gene>
<evidence type="ECO:0000313" key="1">
    <source>
        <dbReference type="EMBL" id="ANS74234.1"/>
    </source>
</evidence>
<protein>
    <submittedName>
        <fullName evidence="1">Uncharacterized protein</fullName>
    </submittedName>
</protein>
<accession>A0A1B1MYH4</accession>
<dbReference type="EMBL" id="CP014167">
    <property type="protein sequence ID" value="ANS74234.1"/>
    <property type="molecule type" value="Genomic_DNA"/>
</dbReference>
<organism evidence="1 2">
    <name type="scientific">Paenibacillus yonginensis</name>
    <dbReference type="NCBI Taxonomy" id="1462996"/>
    <lineage>
        <taxon>Bacteria</taxon>
        <taxon>Bacillati</taxon>
        <taxon>Bacillota</taxon>
        <taxon>Bacilli</taxon>
        <taxon>Bacillales</taxon>
        <taxon>Paenibacillaceae</taxon>
        <taxon>Paenibacillus</taxon>
    </lineage>
</organism>
<keyword evidence="2" id="KW-1185">Reference proteome</keyword>
<proteinExistence type="predicted"/>
<sequence>MYNVESWLQPIIGGKRINEATGGFLDSAELSAQLWLGLERTNGLFMILLRALRSYMINRLM</sequence>
<dbReference type="Proteomes" id="UP000092573">
    <property type="component" value="Chromosome"/>
</dbReference>
<reference evidence="1 2" key="1">
    <citation type="submission" date="2016-01" db="EMBL/GenBank/DDBJ databases">
        <title>Complete Genome Sequence of Paenibacillus yonginensis DCY84, a novel Plant Growth-Promoting Bacteria with Elicitation of Induced Systemic Resistance.</title>
        <authorList>
            <person name="Kim Y.J."/>
            <person name="Yang D.C."/>
            <person name="Sukweenadhi J."/>
        </authorList>
    </citation>
    <scope>NUCLEOTIDE SEQUENCE [LARGE SCALE GENOMIC DNA]</scope>
    <source>
        <strain evidence="1 2">DCY84</strain>
    </source>
</reference>